<gene>
    <name evidence="1" type="ORF">ALC57_10863</name>
</gene>
<protein>
    <submittedName>
        <fullName evidence="1">Uncharacterized protein</fullName>
    </submittedName>
</protein>
<sequence length="166" mass="18442">MAVVQGAITSAHGHRKFHKGNVAAACSAESWKTKHKRGSIEHIREDEGRVDLPACTWQSKEAINHEDNESSPLSELWSLGWRSFLGRDGAERGEREKIRRTSRGGIREVTSQRSTQKVNRLPELLVLLTNFSIHRRAGLLASSTRSPIMPLLSLLHVAMSSVSAIN</sequence>
<proteinExistence type="predicted"/>
<reference evidence="1 2" key="1">
    <citation type="submission" date="2015-09" db="EMBL/GenBank/DDBJ databases">
        <title>Trachymyrmex cornetzi WGS genome.</title>
        <authorList>
            <person name="Nygaard S."/>
            <person name="Hu H."/>
            <person name="Boomsma J."/>
            <person name="Zhang G."/>
        </authorList>
    </citation>
    <scope>NUCLEOTIDE SEQUENCE [LARGE SCALE GENOMIC DNA]</scope>
    <source>
        <strain evidence="1">Tcor2-1</strain>
        <tissue evidence="1">Whole body</tissue>
    </source>
</reference>
<organism evidence="1 2">
    <name type="scientific">Trachymyrmex cornetzi</name>
    <dbReference type="NCBI Taxonomy" id="471704"/>
    <lineage>
        <taxon>Eukaryota</taxon>
        <taxon>Metazoa</taxon>
        <taxon>Ecdysozoa</taxon>
        <taxon>Arthropoda</taxon>
        <taxon>Hexapoda</taxon>
        <taxon>Insecta</taxon>
        <taxon>Pterygota</taxon>
        <taxon>Neoptera</taxon>
        <taxon>Endopterygota</taxon>
        <taxon>Hymenoptera</taxon>
        <taxon>Apocrita</taxon>
        <taxon>Aculeata</taxon>
        <taxon>Formicoidea</taxon>
        <taxon>Formicidae</taxon>
        <taxon>Myrmicinae</taxon>
        <taxon>Trachymyrmex</taxon>
    </lineage>
</organism>
<keyword evidence="2" id="KW-1185">Reference proteome</keyword>
<evidence type="ECO:0000313" key="2">
    <source>
        <dbReference type="Proteomes" id="UP000078492"/>
    </source>
</evidence>
<dbReference type="Proteomes" id="UP000078492">
    <property type="component" value="Unassembled WGS sequence"/>
</dbReference>
<dbReference type="EMBL" id="KQ980295">
    <property type="protein sequence ID" value="KYN16884.1"/>
    <property type="molecule type" value="Genomic_DNA"/>
</dbReference>
<evidence type="ECO:0000313" key="1">
    <source>
        <dbReference type="EMBL" id="KYN16884.1"/>
    </source>
</evidence>
<dbReference type="AlphaFoldDB" id="A0A195DWE6"/>
<accession>A0A195DWE6</accession>
<name>A0A195DWE6_9HYME</name>